<name>A0A1I0PTS2_9EURY</name>
<dbReference type="Proteomes" id="UP000198518">
    <property type="component" value="Unassembled WGS sequence"/>
</dbReference>
<dbReference type="AlphaFoldDB" id="A0A1I0PTS2"/>
<feature type="compositionally biased region" description="Acidic residues" evidence="1">
    <location>
        <begin position="68"/>
        <end position="82"/>
    </location>
</feature>
<evidence type="ECO:0000256" key="1">
    <source>
        <dbReference type="SAM" id="MobiDB-lite"/>
    </source>
</evidence>
<dbReference type="STRING" id="355548.SAMN04487945_1945"/>
<organism evidence="2 3">
    <name type="scientific">Halobacterium jilantaiense</name>
    <dbReference type="NCBI Taxonomy" id="355548"/>
    <lineage>
        <taxon>Archaea</taxon>
        <taxon>Methanobacteriati</taxon>
        <taxon>Methanobacteriota</taxon>
        <taxon>Stenosarchaea group</taxon>
        <taxon>Halobacteria</taxon>
        <taxon>Halobacteriales</taxon>
        <taxon>Halobacteriaceae</taxon>
        <taxon>Halobacterium</taxon>
    </lineage>
</organism>
<feature type="region of interest" description="Disordered" evidence="1">
    <location>
        <begin position="50"/>
        <end position="131"/>
    </location>
</feature>
<evidence type="ECO:0000313" key="2">
    <source>
        <dbReference type="EMBL" id="SEW17779.1"/>
    </source>
</evidence>
<accession>A0A1I0PTS2</accession>
<gene>
    <name evidence="2" type="ORF">SAMN04487945_1945</name>
</gene>
<evidence type="ECO:0000313" key="3">
    <source>
        <dbReference type="Proteomes" id="UP000198518"/>
    </source>
</evidence>
<dbReference type="EMBL" id="FOJA01000001">
    <property type="protein sequence ID" value="SEW17779.1"/>
    <property type="molecule type" value="Genomic_DNA"/>
</dbReference>
<sequence length="187" mass="19339">MRQVDTCDFCGDAPDGVFEVVPAAVSDGPVRLALCADCRTTLETVVDPLLAADASDTEPASDGTATADSDDSNDSNDSDDAADAAPNTPTAMRDSPDADEADSTDADSSDDDGVTIESGGSTPAERPDGYAQVLRLLENRDGGMPRGDLRALATNAYDLDERTFETAVDAAVENGDVEDTSGGLRRT</sequence>
<reference evidence="2 3" key="1">
    <citation type="submission" date="2016-10" db="EMBL/GenBank/DDBJ databases">
        <authorList>
            <person name="de Groot N.N."/>
        </authorList>
    </citation>
    <scope>NUCLEOTIDE SEQUENCE [LARGE SCALE GENOMIC DNA]</scope>
    <source>
        <strain evidence="2 3">CGMCC 1.5337</strain>
    </source>
</reference>
<proteinExistence type="predicted"/>
<feature type="compositionally biased region" description="Acidic residues" evidence="1">
    <location>
        <begin position="97"/>
        <end position="114"/>
    </location>
</feature>
<dbReference type="OrthoDB" id="204261at2157"/>
<keyword evidence="3" id="KW-1185">Reference proteome</keyword>
<dbReference type="RefSeq" id="WP_089669199.1">
    <property type="nucleotide sequence ID" value="NZ_FOJA01000001.1"/>
</dbReference>
<protein>
    <submittedName>
        <fullName evidence="2">Uncharacterized protein</fullName>
    </submittedName>
</protein>